<evidence type="ECO:0000313" key="2">
    <source>
        <dbReference type="Proteomes" id="UP000218151"/>
    </source>
</evidence>
<evidence type="ECO:0000313" key="1">
    <source>
        <dbReference type="EMBL" id="PAX06792.1"/>
    </source>
</evidence>
<dbReference type="InterPro" id="IPR011990">
    <property type="entry name" value="TPR-like_helical_dom_sf"/>
</dbReference>
<proteinExistence type="predicted"/>
<gene>
    <name evidence="1" type="ORF">CKY28_15640</name>
</gene>
<dbReference type="Proteomes" id="UP000218151">
    <property type="component" value="Unassembled WGS sequence"/>
</dbReference>
<reference evidence="2" key="1">
    <citation type="submission" date="2017-09" db="EMBL/GenBank/DDBJ databases">
        <authorList>
            <person name="Feng G."/>
            <person name="Zhu H."/>
        </authorList>
    </citation>
    <scope>NUCLEOTIDE SEQUENCE [LARGE SCALE GENOMIC DNA]</scope>
    <source>
        <strain evidence="2">1PNM-20</strain>
    </source>
</reference>
<dbReference type="SUPFAM" id="SSF48452">
    <property type="entry name" value="TPR-like"/>
    <property type="match status" value="1"/>
</dbReference>
<sequence length="108" mass="11713">MAVLASAAPVHANDRTMYQLIALGDYARAERMLLAEQKRTPERPELLLNLAAVYAKTNRVAEARALYAEVLDRPAVALDMLSGRTVSSHDVALTAMTALPPRNAIAAR</sequence>
<comment type="caution">
    <text evidence="1">The sequence shown here is derived from an EMBL/GenBank/DDBJ whole genome shotgun (WGS) entry which is preliminary data.</text>
</comment>
<organism evidence="1 2">
    <name type="scientific">Sphingomonas lenta</name>
    <dbReference type="NCBI Taxonomy" id="1141887"/>
    <lineage>
        <taxon>Bacteria</taxon>
        <taxon>Pseudomonadati</taxon>
        <taxon>Pseudomonadota</taxon>
        <taxon>Alphaproteobacteria</taxon>
        <taxon>Sphingomonadales</taxon>
        <taxon>Sphingomonadaceae</taxon>
        <taxon>Sphingomonas</taxon>
    </lineage>
</organism>
<dbReference type="Gene3D" id="1.25.40.10">
    <property type="entry name" value="Tetratricopeptide repeat domain"/>
    <property type="match status" value="1"/>
</dbReference>
<accession>A0A2A2SC88</accession>
<name>A0A2A2SC88_9SPHN</name>
<dbReference type="EMBL" id="NSLI01000005">
    <property type="protein sequence ID" value="PAX06792.1"/>
    <property type="molecule type" value="Genomic_DNA"/>
</dbReference>
<dbReference type="OrthoDB" id="7583562at2"/>
<evidence type="ECO:0008006" key="3">
    <source>
        <dbReference type="Google" id="ProtNLM"/>
    </source>
</evidence>
<keyword evidence="2" id="KW-1185">Reference proteome</keyword>
<protein>
    <recommendedName>
        <fullName evidence="3">Tetratricopeptide repeat protein</fullName>
    </recommendedName>
</protein>
<dbReference type="Pfam" id="PF14559">
    <property type="entry name" value="TPR_19"/>
    <property type="match status" value="1"/>
</dbReference>
<dbReference type="AlphaFoldDB" id="A0A2A2SC88"/>